<feature type="transmembrane region" description="Helical" evidence="1">
    <location>
        <begin position="185"/>
        <end position="202"/>
    </location>
</feature>
<dbReference type="Pfam" id="PF04892">
    <property type="entry name" value="VanZ"/>
    <property type="match status" value="1"/>
</dbReference>
<organism evidence="3 4">
    <name type="scientific">Aerococcus christensenii</name>
    <dbReference type="NCBI Taxonomy" id="87541"/>
    <lineage>
        <taxon>Bacteria</taxon>
        <taxon>Bacillati</taxon>
        <taxon>Bacillota</taxon>
        <taxon>Bacilli</taxon>
        <taxon>Lactobacillales</taxon>
        <taxon>Aerococcaceae</taxon>
        <taxon>Aerococcus</taxon>
    </lineage>
</organism>
<dbReference type="InterPro" id="IPR006976">
    <property type="entry name" value="VanZ-like"/>
</dbReference>
<evidence type="ECO:0000313" key="4">
    <source>
        <dbReference type="Proteomes" id="UP000070422"/>
    </source>
</evidence>
<gene>
    <name evidence="3" type="ORF">HMPREF3187_00336</name>
</gene>
<dbReference type="EMBL" id="LSCQ01000019">
    <property type="protein sequence ID" value="KXB37777.1"/>
    <property type="molecule type" value="Genomic_DNA"/>
</dbReference>
<accession>A0A0X8F7K5</accession>
<proteinExistence type="predicted"/>
<dbReference type="KEGG" id="acg:AWM71_02545"/>
<evidence type="ECO:0000256" key="1">
    <source>
        <dbReference type="SAM" id="Phobius"/>
    </source>
</evidence>
<dbReference type="PANTHER" id="PTHR36834:SF2">
    <property type="entry name" value="MEMBRANE PROTEIN"/>
    <property type="match status" value="1"/>
</dbReference>
<keyword evidence="1" id="KW-1133">Transmembrane helix</keyword>
<feature type="domain" description="VanZ-like" evidence="2">
    <location>
        <begin position="73"/>
        <end position="201"/>
    </location>
</feature>
<dbReference type="OrthoDB" id="4822551at2"/>
<feature type="transmembrane region" description="Helical" evidence="1">
    <location>
        <begin position="35"/>
        <end position="53"/>
    </location>
</feature>
<name>A0A0X8F7K5_9LACT</name>
<feature type="transmembrane region" description="Helical" evidence="1">
    <location>
        <begin position="73"/>
        <end position="90"/>
    </location>
</feature>
<keyword evidence="1" id="KW-0472">Membrane</keyword>
<dbReference type="STRING" id="87541.AWM71_02545"/>
<protein>
    <submittedName>
        <fullName evidence="3">VanZ-like protein</fullName>
    </submittedName>
</protein>
<keyword evidence="1" id="KW-0812">Transmembrane</keyword>
<evidence type="ECO:0000313" key="3">
    <source>
        <dbReference type="EMBL" id="KXB37777.1"/>
    </source>
</evidence>
<dbReference type="PANTHER" id="PTHR36834">
    <property type="entry name" value="MEMBRANE PROTEIN-RELATED"/>
    <property type="match status" value="1"/>
</dbReference>
<feature type="transmembrane region" description="Helical" evidence="1">
    <location>
        <begin position="126"/>
        <end position="145"/>
    </location>
</feature>
<dbReference type="InterPro" id="IPR053150">
    <property type="entry name" value="Teicoplanin_resist-assoc"/>
</dbReference>
<comment type="caution">
    <text evidence="3">The sequence shown here is derived from an EMBL/GenBank/DDBJ whole genome shotgun (WGS) entry which is preliminary data.</text>
</comment>
<reference evidence="3 4" key="1">
    <citation type="submission" date="2016-01" db="EMBL/GenBank/DDBJ databases">
        <authorList>
            <person name="Oliw E.H."/>
        </authorList>
    </citation>
    <scope>NUCLEOTIDE SEQUENCE [LARGE SCALE GENOMIC DNA]</scope>
    <source>
        <strain evidence="3 4">KA00635</strain>
    </source>
</reference>
<dbReference type="Proteomes" id="UP000070422">
    <property type="component" value="Unassembled WGS sequence"/>
</dbReference>
<feature type="transmembrane region" description="Helical" evidence="1">
    <location>
        <begin position="157"/>
        <end position="179"/>
    </location>
</feature>
<evidence type="ECO:0000259" key="2">
    <source>
        <dbReference type="Pfam" id="PF04892"/>
    </source>
</evidence>
<dbReference type="RefSeq" id="WP_060776522.1">
    <property type="nucleotide sequence ID" value="NZ_CP014159.1"/>
</dbReference>
<sequence length="226" mass="27047">MIVLGVVLSKLEVLFEGKINHLPLIRLFLFSLDKTLLYVFGMLVVMMGVYSWWKKKSPQRTFPLKKWKRNIIFLTYVILLLHLTALRYKWKWWAIHPVHPIPWNQVHYLPFSDTIKLYGADSPFSYWYNFFGNVLWFIPLGYWLPYFMRTRYSFFRVVGIGMSLSLGIECFQLIFQTGVAHIDDVIFNTMGVILGHLSYDIYQYFKKGRRQKHEEIWCKKEKPGTN</sequence>
<dbReference type="PATRIC" id="fig|87541.4.peg.337"/>
<dbReference type="AlphaFoldDB" id="A0A0X8F7K5"/>